<name>A2GMJ5_TRIV3</name>
<dbReference type="SMART" id="SM00248">
    <property type="entry name" value="ANK"/>
    <property type="match status" value="6"/>
</dbReference>
<dbReference type="PANTHER" id="PTHR24180:SF45">
    <property type="entry name" value="POLY [ADP-RIBOSE] POLYMERASE TANKYRASE"/>
    <property type="match status" value="1"/>
</dbReference>
<dbReference type="Proteomes" id="UP000001542">
    <property type="component" value="Unassembled WGS sequence"/>
</dbReference>
<feature type="repeat" description="ANK" evidence="3">
    <location>
        <begin position="162"/>
        <end position="194"/>
    </location>
</feature>
<evidence type="ECO:0000256" key="2">
    <source>
        <dbReference type="ARBA" id="ARBA00023043"/>
    </source>
</evidence>
<dbReference type="InterPro" id="IPR051637">
    <property type="entry name" value="Ank_repeat_dom-contain_49"/>
</dbReference>
<protein>
    <submittedName>
        <fullName evidence="5">Ankyrin repeat protein, putative</fullName>
    </submittedName>
</protein>
<feature type="repeat" description="ANK" evidence="3">
    <location>
        <begin position="228"/>
        <end position="260"/>
    </location>
</feature>
<dbReference type="RefSeq" id="XP_001294552.1">
    <property type="nucleotide sequence ID" value="XM_001294551.1"/>
</dbReference>
<dbReference type="SUPFAM" id="SSF48403">
    <property type="entry name" value="Ankyrin repeat"/>
    <property type="match status" value="1"/>
</dbReference>
<sequence>MGLLIFFYLISNFHIEITDDTLEYSYIGNNSDIINECLKHQRTDNICLNNAVSAHNNNRIEELLKNPSMRISCLNYHVVIKSLNLYAVFFLAKLDLFEIIPWCPAFPQTLEILKENAYHVNLHAYGDTGLTALHYSIIYDNIDYCKVLLDIPWASIDSKDNEGRSSLYFAVEMNNYPIAKFLIDKGGNVNSQNKKGKSVLRVAIDNNNEEMVKLLLSKGANINAIDSSGETALHEAVRLKNTEMIEYLLSHGANIEAIGKGGKTAFYYAAENNNLEMVKFLFSHGANINTCARNYETQLLIAAMRNHQDIIKFLIDHGADINAIILYTKKRDLTLCQISVKVTFTCQKNRMSLSN</sequence>
<dbReference type="PRINTS" id="PR01415">
    <property type="entry name" value="ANKYRIN"/>
</dbReference>
<accession>A2GMJ5</accession>
<dbReference type="InterPro" id="IPR036770">
    <property type="entry name" value="Ankyrin_rpt-contain_sf"/>
</dbReference>
<dbReference type="EMBL" id="DS117409">
    <property type="protein sequence ID" value="EAX81622.1"/>
    <property type="molecule type" value="Genomic_DNA"/>
</dbReference>
<dbReference type="Pfam" id="PF12796">
    <property type="entry name" value="Ank_2"/>
    <property type="match status" value="2"/>
</dbReference>
<dbReference type="InterPro" id="IPR020683">
    <property type="entry name" value="DUF3447"/>
</dbReference>
<dbReference type="PROSITE" id="PS50088">
    <property type="entry name" value="ANK_REPEAT"/>
    <property type="match status" value="5"/>
</dbReference>
<dbReference type="KEGG" id="tva:4739248"/>
<dbReference type="SMR" id="A2GMJ5"/>
<evidence type="ECO:0000259" key="4">
    <source>
        <dbReference type="Pfam" id="PF11929"/>
    </source>
</evidence>
<keyword evidence="2 3" id="KW-0040">ANK repeat</keyword>
<dbReference type="PROSITE" id="PS50297">
    <property type="entry name" value="ANK_REP_REGION"/>
    <property type="match status" value="5"/>
</dbReference>
<dbReference type="PANTHER" id="PTHR24180">
    <property type="entry name" value="CYCLIN-DEPENDENT KINASE INHIBITOR 2C-RELATED"/>
    <property type="match status" value="1"/>
</dbReference>
<evidence type="ECO:0000313" key="5">
    <source>
        <dbReference type="EMBL" id="EAX81622.1"/>
    </source>
</evidence>
<dbReference type="OrthoDB" id="4772757at2759"/>
<keyword evidence="1" id="KW-0677">Repeat</keyword>
<reference evidence="5" key="1">
    <citation type="submission" date="2006-10" db="EMBL/GenBank/DDBJ databases">
        <authorList>
            <person name="Amadeo P."/>
            <person name="Zhao Q."/>
            <person name="Wortman J."/>
            <person name="Fraser-Liggett C."/>
            <person name="Carlton J."/>
        </authorList>
    </citation>
    <scope>NUCLEOTIDE SEQUENCE</scope>
    <source>
        <strain evidence="5">G3</strain>
    </source>
</reference>
<dbReference type="eggNOG" id="KOG4177">
    <property type="taxonomic scope" value="Eukaryota"/>
</dbReference>
<keyword evidence="6" id="KW-1185">Reference proteome</keyword>
<dbReference type="AlphaFoldDB" id="A2GMJ5"/>
<evidence type="ECO:0000313" key="6">
    <source>
        <dbReference type="Proteomes" id="UP000001542"/>
    </source>
</evidence>
<reference evidence="5" key="2">
    <citation type="journal article" date="2007" name="Science">
        <title>Draft genome sequence of the sexually transmitted pathogen Trichomonas vaginalis.</title>
        <authorList>
            <person name="Carlton J.M."/>
            <person name="Hirt R.P."/>
            <person name="Silva J.C."/>
            <person name="Delcher A.L."/>
            <person name="Schatz M."/>
            <person name="Zhao Q."/>
            <person name="Wortman J.R."/>
            <person name="Bidwell S.L."/>
            <person name="Alsmark U.C.M."/>
            <person name="Besteiro S."/>
            <person name="Sicheritz-Ponten T."/>
            <person name="Noel C.J."/>
            <person name="Dacks J.B."/>
            <person name="Foster P.G."/>
            <person name="Simillion C."/>
            <person name="Van de Peer Y."/>
            <person name="Miranda-Saavedra D."/>
            <person name="Barton G.J."/>
            <person name="Westrop G.D."/>
            <person name="Mueller S."/>
            <person name="Dessi D."/>
            <person name="Fiori P.L."/>
            <person name="Ren Q."/>
            <person name="Paulsen I."/>
            <person name="Zhang H."/>
            <person name="Bastida-Corcuera F.D."/>
            <person name="Simoes-Barbosa A."/>
            <person name="Brown M.T."/>
            <person name="Hayes R.D."/>
            <person name="Mukherjee M."/>
            <person name="Okumura C.Y."/>
            <person name="Schneider R."/>
            <person name="Smith A.J."/>
            <person name="Vanacova S."/>
            <person name="Villalvazo M."/>
            <person name="Haas B.J."/>
            <person name="Pertea M."/>
            <person name="Feldblyum T.V."/>
            <person name="Utterback T.R."/>
            <person name="Shu C.L."/>
            <person name="Osoegawa K."/>
            <person name="de Jong P.J."/>
            <person name="Hrdy I."/>
            <person name="Horvathova L."/>
            <person name="Zubacova Z."/>
            <person name="Dolezal P."/>
            <person name="Malik S.B."/>
            <person name="Logsdon J.M. Jr."/>
            <person name="Henze K."/>
            <person name="Gupta A."/>
            <person name="Wang C.C."/>
            <person name="Dunne R.L."/>
            <person name="Upcroft J.A."/>
            <person name="Upcroft P."/>
            <person name="White O."/>
            <person name="Salzberg S.L."/>
            <person name="Tang P."/>
            <person name="Chiu C.-H."/>
            <person name="Lee Y.-S."/>
            <person name="Embley T.M."/>
            <person name="Coombs G.H."/>
            <person name="Mottram J.C."/>
            <person name="Tachezy J."/>
            <person name="Fraser-Liggett C.M."/>
            <person name="Johnson P.J."/>
        </authorList>
    </citation>
    <scope>NUCLEOTIDE SEQUENCE [LARGE SCALE GENOMIC DNA]</scope>
    <source>
        <strain evidence="5">G3</strain>
    </source>
</reference>
<dbReference type="STRING" id="5722.A2GMJ5"/>
<feature type="domain" description="DUF3447" evidence="4">
    <location>
        <begin position="13"/>
        <end position="90"/>
    </location>
</feature>
<feature type="repeat" description="ANK" evidence="3">
    <location>
        <begin position="195"/>
        <end position="227"/>
    </location>
</feature>
<gene>
    <name evidence="5" type="ORF">TVAG_220670</name>
</gene>
<dbReference type="VEuPathDB" id="TrichDB:TVAGG3_0757910"/>
<evidence type="ECO:0000256" key="1">
    <source>
        <dbReference type="ARBA" id="ARBA00022737"/>
    </source>
</evidence>
<dbReference type="Gene3D" id="1.25.40.20">
    <property type="entry name" value="Ankyrin repeat-containing domain"/>
    <property type="match status" value="1"/>
</dbReference>
<dbReference type="Pfam" id="PF11929">
    <property type="entry name" value="DUF3447"/>
    <property type="match status" value="1"/>
</dbReference>
<proteinExistence type="predicted"/>
<dbReference type="VEuPathDB" id="TrichDB:TVAG_220670"/>
<feature type="repeat" description="ANK" evidence="3">
    <location>
        <begin position="261"/>
        <end position="293"/>
    </location>
</feature>
<feature type="repeat" description="ANK" evidence="3">
    <location>
        <begin position="294"/>
        <end position="323"/>
    </location>
</feature>
<evidence type="ECO:0000256" key="3">
    <source>
        <dbReference type="PROSITE-ProRule" id="PRU00023"/>
    </source>
</evidence>
<organism evidence="5 6">
    <name type="scientific">Trichomonas vaginalis (strain ATCC PRA-98 / G3)</name>
    <dbReference type="NCBI Taxonomy" id="412133"/>
    <lineage>
        <taxon>Eukaryota</taxon>
        <taxon>Metamonada</taxon>
        <taxon>Parabasalia</taxon>
        <taxon>Trichomonadida</taxon>
        <taxon>Trichomonadidae</taxon>
        <taxon>Trichomonas</taxon>
    </lineage>
</organism>
<dbReference type="Pfam" id="PF00023">
    <property type="entry name" value="Ank"/>
    <property type="match status" value="1"/>
</dbReference>
<dbReference type="InterPro" id="IPR002110">
    <property type="entry name" value="Ankyrin_rpt"/>
</dbReference>
<dbReference type="InParanoid" id="A2GMJ5"/>